<dbReference type="STRING" id="569882.SAMN04490248_109113"/>
<dbReference type="AlphaFoldDB" id="A0A1H8RSB4"/>
<dbReference type="OrthoDB" id="9790252at2"/>
<dbReference type="GO" id="GO:0003677">
    <property type="term" value="F:DNA binding"/>
    <property type="evidence" value="ECO:0007669"/>
    <property type="project" value="InterPro"/>
</dbReference>
<evidence type="ECO:0000313" key="4">
    <source>
        <dbReference type="Proteomes" id="UP000198893"/>
    </source>
</evidence>
<sequence length="403" mass="43106">MIGRKERISENQEDVGPKGFDDYDLRLGDVMRGERATMGKSLLDVQRELRIRAAYIAAIENCDPSAFETPGFIAGYVRSYARYLGLDADDCFADFCRESGFTTAHGMSAAASTIRKPEAAIAATGEHDPFLRPDTPFAPVQDSILSRIEPRAIGSMLVLLALIGGIGYGGWSVLREVQRVSLAPVDQSPMVLAELDPLETAMASSAQQDQDENAVESAGVFSPPADALDRLYRPQALDVPVLVARDGPISTLDPSAVGSFMPREPAMTSIASSEPIPATVPQVVEEAAPDMVMFAVRPAWVRVRAADGTVIFEKILDAGEEYVLPASEEPPTLRAGMSGSIYFKLDGDLYGPAGQGTNTVRELALDANGLREKYDVADLESDPELARIVAIAAAQGVVQGDGN</sequence>
<keyword evidence="1" id="KW-1133">Transmembrane helix</keyword>
<evidence type="ECO:0000259" key="2">
    <source>
        <dbReference type="Pfam" id="PF13464"/>
    </source>
</evidence>
<dbReference type="InterPro" id="IPR050400">
    <property type="entry name" value="Bact_Cytoskel_RodZ"/>
</dbReference>
<keyword evidence="1" id="KW-0812">Transmembrane</keyword>
<proteinExistence type="predicted"/>
<dbReference type="Pfam" id="PF13464">
    <property type="entry name" value="RodZ_C"/>
    <property type="match status" value="1"/>
</dbReference>
<feature type="transmembrane region" description="Helical" evidence="1">
    <location>
        <begin position="152"/>
        <end position="171"/>
    </location>
</feature>
<feature type="domain" description="Cytoskeleton protein RodZ-like C-terminal" evidence="2">
    <location>
        <begin position="295"/>
        <end position="363"/>
    </location>
</feature>
<gene>
    <name evidence="3" type="ORF">SAMN04490248_109113</name>
</gene>
<dbReference type="Gene3D" id="1.10.260.40">
    <property type="entry name" value="lambda repressor-like DNA-binding domains"/>
    <property type="match status" value="1"/>
</dbReference>
<dbReference type="Proteomes" id="UP000198893">
    <property type="component" value="Unassembled WGS sequence"/>
</dbReference>
<keyword evidence="1" id="KW-0472">Membrane</keyword>
<evidence type="ECO:0000313" key="3">
    <source>
        <dbReference type="EMBL" id="SEO69361.1"/>
    </source>
</evidence>
<name>A0A1H8RSB4_9RHOB</name>
<dbReference type="PANTHER" id="PTHR34475">
    <property type="match status" value="1"/>
</dbReference>
<reference evidence="3 4" key="1">
    <citation type="submission" date="2016-10" db="EMBL/GenBank/DDBJ databases">
        <authorList>
            <person name="de Groot N.N."/>
        </authorList>
    </citation>
    <scope>NUCLEOTIDE SEQUENCE [LARGE SCALE GENOMIC DNA]</scope>
    <source>
        <strain evidence="3 4">DSM 27842</strain>
    </source>
</reference>
<dbReference type="Pfam" id="PF13413">
    <property type="entry name" value="HTH_25"/>
    <property type="match status" value="1"/>
</dbReference>
<dbReference type="EMBL" id="FODS01000009">
    <property type="protein sequence ID" value="SEO69361.1"/>
    <property type="molecule type" value="Genomic_DNA"/>
</dbReference>
<dbReference type="InterPro" id="IPR010982">
    <property type="entry name" value="Lambda_DNA-bd_dom_sf"/>
</dbReference>
<keyword evidence="4" id="KW-1185">Reference proteome</keyword>
<protein>
    <submittedName>
        <fullName evidence="3">Protein RodZ, contains Xre-like HTH and DUF4115 domains</fullName>
    </submittedName>
</protein>
<dbReference type="PANTHER" id="PTHR34475:SF1">
    <property type="entry name" value="CYTOSKELETON PROTEIN RODZ"/>
    <property type="match status" value="1"/>
</dbReference>
<dbReference type="RefSeq" id="WP_093117870.1">
    <property type="nucleotide sequence ID" value="NZ_FODS01000009.1"/>
</dbReference>
<accession>A0A1H8RSB4</accession>
<evidence type="ECO:0000256" key="1">
    <source>
        <dbReference type="SAM" id="Phobius"/>
    </source>
</evidence>
<dbReference type="InterPro" id="IPR025194">
    <property type="entry name" value="RodZ-like_C"/>
</dbReference>
<organism evidence="3 4">
    <name type="scientific">Salinihabitans flavidus</name>
    <dbReference type="NCBI Taxonomy" id="569882"/>
    <lineage>
        <taxon>Bacteria</taxon>
        <taxon>Pseudomonadati</taxon>
        <taxon>Pseudomonadota</taxon>
        <taxon>Alphaproteobacteria</taxon>
        <taxon>Rhodobacterales</taxon>
        <taxon>Roseobacteraceae</taxon>
        <taxon>Salinihabitans</taxon>
    </lineage>
</organism>